<dbReference type="SUPFAM" id="SSF81383">
    <property type="entry name" value="F-box domain"/>
    <property type="match status" value="1"/>
</dbReference>
<feature type="compositionally biased region" description="Low complexity" evidence="1">
    <location>
        <begin position="1183"/>
        <end position="1212"/>
    </location>
</feature>
<feature type="region of interest" description="Disordered" evidence="1">
    <location>
        <begin position="1120"/>
        <end position="1212"/>
    </location>
</feature>
<dbReference type="InParanoid" id="A0A136JAS5"/>
<protein>
    <recommendedName>
        <fullName evidence="2">DUF7600 domain-containing protein</fullName>
    </recommendedName>
</protein>
<evidence type="ECO:0000259" key="2">
    <source>
        <dbReference type="Pfam" id="PF24539"/>
    </source>
</evidence>
<dbReference type="STRING" id="196109.A0A136JAS5"/>
<organism evidence="3 4">
    <name type="scientific">Microdochium bolleyi</name>
    <dbReference type="NCBI Taxonomy" id="196109"/>
    <lineage>
        <taxon>Eukaryota</taxon>
        <taxon>Fungi</taxon>
        <taxon>Dikarya</taxon>
        <taxon>Ascomycota</taxon>
        <taxon>Pezizomycotina</taxon>
        <taxon>Sordariomycetes</taxon>
        <taxon>Xylariomycetidae</taxon>
        <taxon>Xylariales</taxon>
        <taxon>Microdochiaceae</taxon>
        <taxon>Microdochium</taxon>
    </lineage>
</organism>
<accession>A0A136JAS5</accession>
<gene>
    <name evidence="3" type="ORF">Micbo1qcDRAFT_41691</name>
</gene>
<dbReference type="OrthoDB" id="5273847at2759"/>
<evidence type="ECO:0000313" key="4">
    <source>
        <dbReference type="Proteomes" id="UP000070501"/>
    </source>
</evidence>
<dbReference type="EMBL" id="KQ964247">
    <property type="protein sequence ID" value="KXJ94148.1"/>
    <property type="molecule type" value="Genomic_DNA"/>
</dbReference>
<keyword evidence="4" id="KW-1185">Reference proteome</keyword>
<dbReference type="Proteomes" id="UP000070501">
    <property type="component" value="Unassembled WGS sequence"/>
</dbReference>
<feature type="domain" description="DUF7600" evidence="2">
    <location>
        <begin position="363"/>
        <end position="537"/>
    </location>
</feature>
<feature type="compositionally biased region" description="Low complexity" evidence="1">
    <location>
        <begin position="1263"/>
        <end position="1272"/>
    </location>
</feature>
<dbReference type="InterPro" id="IPR056021">
    <property type="entry name" value="DUF7600"/>
</dbReference>
<reference evidence="4" key="1">
    <citation type="submission" date="2016-02" db="EMBL/GenBank/DDBJ databases">
        <title>Draft genome sequence of Microdochium bolleyi, a fungal endophyte of beachgrass.</title>
        <authorList>
            <consortium name="DOE Joint Genome Institute"/>
            <person name="David A.S."/>
            <person name="May G."/>
            <person name="Haridas S."/>
            <person name="Lim J."/>
            <person name="Wang M."/>
            <person name="Labutti K."/>
            <person name="Lipzen A."/>
            <person name="Barry K."/>
            <person name="Grigoriev I.V."/>
        </authorList>
    </citation>
    <scope>NUCLEOTIDE SEQUENCE [LARGE SCALE GENOMIC DNA]</scope>
    <source>
        <strain evidence="4">J235TASD1</strain>
    </source>
</reference>
<proteinExistence type="predicted"/>
<dbReference type="Pfam" id="PF24539">
    <property type="entry name" value="DUF7600"/>
    <property type="match status" value="1"/>
</dbReference>
<name>A0A136JAS5_9PEZI</name>
<evidence type="ECO:0000313" key="3">
    <source>
        <dbReference type="EMBL" id="KXJ94148.1"/>
    </source>
</evidence>
<feature type="region of interest" description="Disordered" evidence="1">
    <location>
        <begin position="1259"/>
        <end position="1281"/>
    </location>
</feature>
<feature type="compositionally biased region" description="Basic and acidic residues" evidence="1">
    <location>
        <begin position="1120"/>
        <end position="1135"/>
    </location>
</feature>
<dbReference type="InterPro" id="IPR036047">
    <property type="entry name" value="F-box-like_dom_sf"/>
</dbReference>
<sequence>MDIMAFQSKPTWCSLCGVIITASHGATQHVGGDHELSWMSAMRIVRNLGNFPVHKPENQWDSFVSGIGWLDPRREAHVSADAADHWRCPQGEGFVPYRLYHRSKKYWCFPLHDVCWQLLRDKVGCDVEQNELARHLLLVFYNTPLNAQSRLAPGHNYGGASDLQNIIRLRGYFYQVRTSRCPHLIGNPCESLQADEHCLWEAVQAISAPLNRPIQELQDGPESASDPFSRFPYEVSMIVFMYLSSTDFCMVRLASRPAARIGVPQQLPQAFWRSRFYPDSELGFVFAMASQQEVAAQTDWRLLYFKARATLSESELFPGFRNRQRIWLCLQHIANAVKVRLRNPHCTNKAPFVAMEPPLLQGEEHGSWVCADAALAPLPTHPLATSDLASHCRVFEMQKLPWPASDGGRVTLKASFVDYCGNTYISGLQLERQGTGEAVRCVETAGFLNTTNFQTLVLDKRSKLERVEVGVCSRGLSGLRFHFEDQSPELDCTIGSLRPQDSQGGLSTLTVSENGRISGFVLGVDAFKVVSLSIMESVEYHDKTKAVNSTTNSAEFAPPSEVWTPDPPSLPVSWRYRSTRPSQLHNLCLNMDFGGHDAHRVRKLTQVVARMTRDPGSFVGMRFVYLDGTVTYGPRDGGFDSVNGREIISEQVFCIDGPGGEVIDRVTVSYSMEIECIRKIMVHTNHDRSMEFSLHIKTETSETLSVKIFEPEPGSTLSAFFSKIKMQGRLPEQGKSNTVVASEPQGHFRDFAIGSVSMDIIGATAALEVGSHRQVDHMIPVHRTTLAPVAMMLRHQGGFAITAADLSNIKRIRVCVGGKSVEPDTDMITGMWLEYHDSDLPVILGQWDEEIDSLEIQQDDRLVAIQIWHDFNNDTNKRLALGPVVGILFRTALGVEKKCARRYVVKRDCISFRGNQYEDITGIVWGNNQKWDHVWALVTPNPKTPRLLPVQGMAVNVEAPSILDTVYDKVLIPGEPKPQLQLQKQQKINPLVAIEVAFWNLDKVPNSLKLCFRHGPPRILGHPQAGYRPQTLALDVDAGEELVGMRLGVAVQGESSQIACITFTTNTGRELDFREEWWTAVISHITEWHKDLPLLVVFPFTQEAAAAEIAKARAQAEEHRAVVRSCQQEKQDDGAHASSQAPESRPDRSSSSGIDLRMGKRYGRPTTDSGGVAAHGSACRENPGAATGQASASSASASPSSPSASHGTPPAASTITTVQVDNVLSVRVVEPPKQAGRFVGLWALANHALEYPFIGPLFEEDSAGSGSPDGPGVQRTETAAT</sequence>
<evidence type="ECO:0000256" key="1">
    <source>
        <dbReference type="SAM" id="MobiDB-lite"/>
    </source>
</evidence>